<keyword evidence="4 10" id="KW-0812">Transmembrane</keyword>
<dbReference type="Pfam" id="PF00593">
    <property type="entry name" value="TonB_dep_Rec_b-barrel"/>
    <property type="match status" value="1"/>
</dbReference>
<dbReference type="InterPro" id="IPR012910">
    <property type="entry name" value="Plug_dom"/>
</dbReference>
<evidence type="ECO:0000256" key="5">
    <source>
        <dbReference type="ARBA" id="ARBA00022729"/>
    </source>
</evidence>
<feature type="domain" description="TonB-dependent receptor plug" evidence="14">
    <location>
        <begin position="27"/>
        <end position="123"/>
    </location>
</feature>
<name>A0A094ISK4_9GAMM</name>
<evidence type="ECO:0000256" key="9">
    <source>
        <dbReference type="ARBA" id="ARBA00023237"/>
    </source>
</evidence>
<dbReference type="STRING" id="435908.IDSA_11795"/>
<comment type="caution">
    <text evidence="15">The sequence shown here is derived from an EMBL/GenBank/DDBJ whole genome shotgun (WGS) entry which is preliminary data.</text>
</comment>
<keyword evidence="6" id="KW-0406">Ion transport</keyword>
<organism evidence="15 16">
    <name type="scientific">Pseudidiomarina salinarum</name>
    <dbReference type="NCBI Taxonomy" id="435908"/>
    <lineage>
        <taxon>Bacteria</taxon>
        <taxon>Pseudomonadati</taxon>
        <taxon>Pseudomonadota</taxon>
        <taxon>Gammaproteobacteria</taxon>
        <taxon>Alteromonadales</taxon>
        <taxon>Idiomarinaceae</taxon>
        <taxon>Pseudidiomarina</taxon>
    </lineage>
</organism>
<keyword evidence="3 10" id="KW-1134">Transmembrane beta strand</keyword>
<gene>
    <name evidence="15" type="ORF">IDSA_11795</name>
</gene>
<dbReference type="PANTHER" id="PTHR30069">
    <property type="entry name" value="TONB-DEPENDENT OUTER MEMBRANE RECEPTOR"/>
    <property type="match status" value="1"/>
</dbReference>
<accession>A0A094ISK4</accession>
<evidence type="ECO:0000256" key="3">
    <source>
        <dbReference type="ARBA" id="ARBA00022452"/>
    </source>
</evidence>
<evidence type="ECO:0000256" key="1">
    <source>
        <dbReference type="ARBA" id="ARBA00004571"/>
    </source>
</evidence>
<dbReference type="Gene3D" id="2.40.170.20">
    <property type="entry name" value="TonB-dependent receptor, beta-barrel domain"/>
    <property type="match status" value="1"/>
</dbReference>
<dbReference type="InterPro" id="IPR000531">
    <property type="entry name" value="Beta-barrel_TonB"/>
</dbReference>
<dbReference type="PANTHER" id="PTHR30069:SF53">
    <property type="entry name" value="COLICIN I RECEPTOR-RELATED"/>
    <property type="match status" value="1"/>
</dbReference>
<keyword evidence="7 11" id="KW-0798">TonB box</keyword>
<dbReference type="InterPro" id="IPR036942">
    <property type="entry name" value="Beta-barrel_TonB_sf"/>
</dbReference>
<dbReference type="eggNOG" id="COG4206">
    <property type="taxonomic scope" value="Bacteria"/>
</dbReference>
<evidence type="ECO:0000256" key="6">
    <source>
        <dbReference type="ARBA" id="ARBA00023065"/>
    </source>
</evidence>
<dbReference type="EMBL" id="JPER01000009">
    <property type="protein sequence ID" value="KFZ30127.1"/>
    <property type="molecule type" value="Genomic_DNA"/>
</dbReference>
<keyword evidence="8 10" id="KW-0472">Membrane</keyword>
<comment type="similarity">
    <text evidence="10 11">Belongs to the TonB-dependent receptor family.</text>
</comment>
<sequence>MTATQAAEVIEVRGIQPSAWDRLNSYSLTSDEIDGINSVTLTDLLLQLPGADGSPTAAGSPPQLFIQGLPISRWLIMLDGVPLHSATLGSADLSFIETANLASVEILSGSLSSLYGSHGMAGVILLTTHKESSRLALQTGSHGLASVSANVAAPVSEKTRGRFGFSVRSWDGMDQQELPGTEDNDGLFQYSLSAGADHELSNQWRLQWQGRAERQRREYDNRCYDSVSFATVPCEPELEQRSEQQQLSASRRQGGGLDQLQLSYWSNRVTDRDSALPADSWSGQNDSFATTRWQLSAQQQRHWQMAGERVLDAGWGLSLVDETAAGSAVNYQKDQRTVAGIFGHIGLQHEEIGTQLSWRLEDATGQSLRHAVSWRTLWKPAAYGHWSVELGTGFQRPGFNDLYWPQGGNPDLQDETSYGIQLQWQHMIRDNKVTFSGYARRLDNLIQWVPDSTGWYSAQNTEEAELRGLRLEWQRRFGDFGISTSINVTEASDGAGEPLPFRAEEFGQLLLNYQTGNWNWTWDMQYRGSRSGNQQSLPAYLHHDLRLDGPVSPASRLVVSIHNLFDTDVQWQQGWRVPERQLRLQWLWNW</sequence>
<evidence type="ECO:0000313" key="15">
    <source>
        <dbReference type="EMBL" id="KFZ30127.1"/>
    </source>
</evidence>
<feature type="compositionally biased region" description="Low complexity" evidence="12">
    <location>
        <begin position="243"/>
        <end position="252"/>
    </location>
</feature>
<evidence type="ECO:0000256" key="4">
    <source>
        <dbReference type="ARBA" id="ARBA00022692"/>
    </source>
</evidence>
<evidence type="ECO:0000259" key="13">
    <source>
        <dbReference type="Pfam" id="PF00593"/>
    </source>
</evidence>
<reference evidence="15 16" key="1">
    <citation type="submission" date="2014-06" db="EMBL/GenBank/DDBJ databases">
        <title>The draft genome sequence of Idiomarina salinarum ISL-52.</title>
        <authorList>
            <person name="Du J."/>
            <person name="Shao Z."/>
        </authorList>
    </citation>
    <scope>NUCLEOTIDE SEQUENCE [LARGE SCALE GENOMIC DNA]</scope>
    <source>
        <strain evidence="15 16">ISL-52</strain>
    </source>
</reference>
<evidence type="ECO:0000256" key="10">
    <source>
        <dbReference type="PROSITE-ProRule" id="PRU01360"/>
    </source>
</evidence>
<feature type="domain" description="TonB-dependent receptor-like beta-barrel" evidence="13">
    <location>
        <begin position="163"/>
        <end position="564"/>
    </location>
</feature>
<comment type="subcellular location">
    <subcellularLocation>
        <location evidence="1 10">Cell outer membrane</location>
        <topology evidence="1 10">Multi-pass membrane protein</topology>
    </subcellularLocation>
</comment>
<dbReference type="Gene3D" id="2.170.130.10">
    <property type="entry name" value="TonB-dependent receptor, plug domain"/>
    <property type="match status" value="1"/>
</dbReference>
<evidence type="ECO:0000256" key="12">
    <source>
        <dbReference type="SAM" id="MobiDB-lite"/>
    </source>
</evidence>
<keyword evidence="16" id="KW-1185">Reference proteome</keyword>
<dbReference type="GO" id="GO:0009279">
    <property type="term" value="C:cell outer membrane"/>
    <property type="evidence" value="ECO:0007669"/>
    <property type="project" value="UniProtKB-SubCell"/>
</dbReference>
<dbReference type="GO" id="GO:0015889">
    <property type="term" value="P:cobalamin transport"/>
    <property type="evidence" value="ECO:0007669"/>
    <property type="project" value="TreeGrafter"/>
</dbReference>
<evidence type="ECO:0000256" key="7">
    <source>
        <dbReference type="ARBA" id="ARBA00023077"/>
    </source>
</evidence>
<dbReference type="Proteomes" id="UP000054363">
    <property type="component" value="Unassembled WGS sequence"/>
</dbReference>
<evidence type="ECO:0000313" key="16">
    <source>
        <dbReference type="Proteomes" id="UP000054363"/>
    </source>
</evidence>
<evidence type="ECO:0000256" key="8">
    <source>
        <dbReference type="ARBA" id="ARBA00023136"/>
    </source>
</evidence>
<feature type="region of interest" description="Disordered" evidence="12">
    <location>
        <begin position="235"/>
        <end position="254"/>
    </location>
</feature>
<evidence type="ECO:0000256" key="2">
    <source>
        <dbReference type="ARBA" id="ARBA00022448"/>
    </source>
</evidence>
<proteinExistence type="inferred from homology"/>
<keyword evidence="5" id="KW-0732">Signal</keyword>
<protein>
    <recommendedName>
        <fullName evidence="17">TonB-dependent receptor plug domain-containing protein</fullName>
    </recommendedName>
</protein>
<dbReference type="InterPro" id="IPR037066">
    <property type="entry name" value="Plug_dom_sf"/>
</dbReference>
<dbReference type="Pfam" id="PF07715">
    <property type="entry name" value="Plug"/>
    <property type="match status" value="1"/>
</dbReference>
<dbReference type="SUPFAM" id="SSF56935">
    <property type="entry name" value="Porins"/>
    <property type="match status" value="1"/>
</dbReference>
<dbReference type="GO" id="GO:0006811">
    <property type="term" value="P:monoatomic ion transport"/>
    <property type="evidence" value="ECO:0007669"/>
    <property type="project" value="UniProtKB-KW"/>
</dbReference>
<dbReference type="AlphaFoldDB" id="A0A094ISK4"/>
<keyword evidence="9 10" id="KW-0998">Cell outer membrane</keyword>
<keyword evidence="2 10" id="KW-0813">Transport</keyword>
<dbReference type="InterPro" id="IPR039426">
    <property type="entry name" value="TonB-dep_rcpt-like"/>
</dbReference>
<evidence type="ECO:0000256" key="11">
    <source>
        <dbReference type="RuleBase" id="RU003357"/>
    </source>
</evidence>
<evidence type="ECO:0008006" key="17">
    <source>
        <dbReference type="Google" id="ProtNLM"/>
    </source>
</evidence>
<dbReference type="PROSITE" id="PS52016">
    <property type="entry name" value="TONB_DEPENDENT_REC_3"/>
    <property type="match status" value="1"/>
</dbReference>
<evidence type="ECO:0000259" key="14">
    <source>
        <dbReference type="Pfam" id="PF07715"/>
    </source>
</evidence>